<evidence type="ECO:0000256" key="3">
    <source>
        <dbReference type="ARBA" id="ARBA00012891"/>
    </source>
</evidence>
<dbReference type="EC" id="5.6.2.1" evidence="3"/>
<reference evidence="9 10" key="1">
    <citation type="submission" date="2020-03" db="EMBL/GenBank/DDBJ databases">
        <title>Bacterial isolates of synthetic phycosphere.</title>
        <authorList>
            <person name="Fu H."/>
            <person name="Moran M.A."/>
        </authorList>
    </citation>
    <scope>NUCLEOTIDE SEQUENCE [LARGE SCALE GENOMIC DNA]</scope>
    <source>
        <strain evidence="9 10">HF1</strain>
    </source>
</reference>
<dbReference type="PRINTS" id="PR00416">
    <property type="entry name" value="EUTPISMRASEI"/>
</dbReference>
<dbReference type="Pfam" id="PF21338">
    <property type="entry name" value="Top1B_N_bact"/>
    <property type="match status" value="1"/>
</dbReference>
<comment type="catalytic activity">
    <reaction evidence="1">
        <text>ATP-independent breakage of single-stranded DNA, followed by passage and rejoining.</text>
        <dbReference type="EC" id="5.6.2.1"/>
    </reaction>
</comment>
<comment type="caution">
    <text evidence="9">The sequence shown here is derived from an EMBL/GenBank/DDBJ whole genome shotgun (WGS) entry which is preliminary data.</text>
</comment>
<keyword evidence="10" id="KW-1185">Reference proteome</keyword>
<evidence type="ECO:0000259" key="8">
    <source>
        <dbReference type="Pfam" id="PF21338"/>
    </source>
</evidence>
<dbReference type="InterPro" id="IPR035447">
    <property type="entry name" value="DNA_topo_I_N_sf"/>
</dbReference>
<feature type="domain" description="DNA topoisomerase I catalytic core eukaryotic-type" evidence="7">
    <location>
        <begin position="93"/>
        <end position="278"/>
    </location>
</feature>
<evidence type="ECO:0000313" key="10">
    <source>
        <dbReference type="Proteomes" id="UP000709466"/>
    </source>
</evidence>
<dbReference type="Gene3D" id="3.90.15.10">
    <property type="entry name" value="Topoisomerase I, Chain A, domain 3"/>
    <property type="match status" value="1"/>
</dbReference>
<proteinExistence type="inferred from homology"/>
<dbReference type="SUPFAM" id="SSF56349">
    <property type="entry name" value="DNA breaking-rejoining enzymes"/>
    <property type="match status" value="1"/>
</dbReference>
<evidence type="ECO:0000256" key="2">
    <source>
        <dbReference type="ARBA" id="ARBA00006645"/>
    </source>
</evidence>
<gene>
    <name evidence="9" type="ORF">HCZ30_05120</name>
</gene>
<dbReference type="EMBL" id="JAATOP010000002">
    <property type="protein sequence ID" value="NIY71814.1"/>
    <property type="molecule type" value="Genomic_DNA"/>
</dbReference>
<dbReference type="RefSeq" id="WP_167637005.1">
    <property type="nucleotide sequence ID" value="NZ_JAATOP010000002.1"/>
</dbReference>
<keyword evidence="4" id="KW-0799">Topoisomerase</keyword>
<name>A0ABX0VY41_9RHOB</name>
<dbReference type="InterPro" id="IPR013500">
    <property type="entry name" value="TopoI_cat_euk"/>
</dbReference>
<dbReference type="Proteomes" id="UP000709466">
    <property type="component" value="Unassembled WGS sequence"/>
</dbReference>
<dbReference type="Pfam" id="PF01028">
    <property type="entry name" value="Topoisom_I"/>
    <property type="match status" value="1"/>
</dbReference>
<evidence type="ECO:0000256" key="1">
    <source>
        <dbReference type="ARBA" id="ARBA00000213"/>
    </source>
</evidence>
<keyword evidence="6" id="KW-0413">Isomerase</keyword>
<evidence type="ECO:0000256" key="4">
    <source>
        <dbReference type="ARBA" id="ARBA00023029"/>
    </source>
</evidence>
<keyword evidence="5" id="KW-0238">DNA-binding</keyword>
<evidence type="ECO:0000259" key="7">
    <source>
        <dbReference type="Pfam" id="PF01028"/>
    </source>
</evidence>
<dbReference type="InterPro" id="IPR049331">
    <property type="entry name" value="Top1B_N_bact"/>
</dbReference>
<evidence type="ECO:0000313" key="9">
    <source>
        <dbReference type="EMBL" id="NIY71814.1"/>
    </source>
</evidence>
<sequence>MPDGQVLSCGLVHTSDREPGFLRRRAGKGFSYRDPDGKKPDVIALERIRGLGIPPAYENVWICMLDNGHLQATGTDVSGRKQYRYHPLWSSAQAETKFSQLIAFGEALPSIRRRVRRDLQEDAGDMAFSLAALVLLLDRGHLRIGNPAYTATNRSFGATTLLSRHLSLGDGVVKLKYRAKGGKRVQKSLRDKRLHKIMQQIGDLPGKQLFSWIDEGGQSRSLSSHDVNSYLSDITGQNVTAKTFRTWGGTLAAFETALAADEDERLTIKAMAEASAEVLSNTPTISRKSYIHPDVLDLAEMPDRHKMLSGITAPEMAELRVPERKLLTFLGR</sequence>
<dbReference type="InterPro" id="IPR001631">
    <property type="entry name" value="TopoI"/>
</dbReference>
<dbReference type="Gene3D" id="1.10.132.120">
    <property type="match status" value="1"/>
</dbReference>
<evidence type="ECO:0000256" key="5">
    <source>
        <dbReference type="ARBA" id="ARBA00023125"/>
    </source>
</evidence>
<dbReference type="Gene3D" id="3.30.66.10">
    <property type="entry name" value="DNA topoisomerase I domain"/>
    <property type="match status" value="1"/>
</dbReference>
<accession>A0ABX0VY41</accession>
<organism evidence="9 10">
    <name type="scientific">Marivivens donghaensis</name>
    <dbReference type="NCBI Taxonomy" id="1699413"/>
    <lineage>
        <taxon>Bacteria</taxon>
        <taxon>Pseudomonadati</taxon>
        <taxon>Pseudomonadota</taxon>
        <taxon>Alphaproteobacteria</taxon>
        <taxon>Rhodobacterales</taxon>
        <taxon>Paracoccaceae</taxon>
        <taxon>Marivivens group</taxon>
        <taxon>Marivivens</taxon>
    </lineage>
</organism>
<comment type="similarity">
    <text evidence="2">Belongs to the type IB topoisomerase family.</text>
</comment>
<dbReference type="InterPro" id="IPR011010">
    <property type="entry name" value="DNA_brk_join_enz"/>
</dbReference>
<dbReference type="InterPro" id="IPR014711">
    <property type="entry name" value="TopoI_cat_a-hlx-sub_euk"/>
</dbReference>
<dbReference type="SUPFAM" id="SSF55869">
    <property type="entry name" value="DNA topoisomerase I domain"/>
    <property type="match status" value="1"/>
</dbReference>
<protein>
    <recommendedName>
        <fullName evidence="3">DNA topoisomerase</fullName>
        <ecNumber evidence="3">5.6.2.1</ecNumber>
    </recommendedName>
</protein>
<evidence type="ECO:0000256" key="6">
    <source>
        <dbReference type="ARBA" id="ARBA00023235"/>
    </source>
</evidence>
<feature type="domain" description="DNA topoisomerase IB N-terminal" evidence="8">
    <location>
        <begin position="29"/>
        <end position="76"/>
    </location>
</feature>
<dbReference type="PROSITE" id="PS52038">
    <property type="entry name" value="TOPO_IB_2"/>
    <property type="match status" value="1"/>
</dbReference>